<dbReference type="Proteomes" id="UP000281393">
    <property type="component" value="Chromosome"/>
</dbReference>
<keyword evidence="6" id="KW-1278">Translocase</keyword>
<feature type="transmembrane region" description="Helical" evidence="10">
    <location>
        <begin position="168"/>
        <end position="189"/>
    </location>
</feature>
<dbReference type="FunFam" id="3.30.70.100:FF:000005">
    <property type="entry name" value="Copper-exporting P-type ATPase A"/>
    <property type="match status" value="1"/>
</dbReference>
<protein>
    <recommendedName>
        <fullName evidence="2">Mercuric transport protein periplasmic component</fullName>
    </recommendedName>
    <alternativeName>
        <fullName evidence="8">Mercury scavenger protein</fullName>
    </alternativeName>
    <alternativeName>
        <fullName evidence="7">Periplasmic mercury ion-binding protein</fullName>
    </alternativeName>
</protein>
<evidence type="ECO:0000256" key="4">
    <source>
        <dbReference type="ARBA" id="ARBA00022723"/>
    </source>
</evidence>
<keyword evidence="4" id="KW-0479">Metal-binding</keyword>
<gene>
    <name evidence="12" type="primary">actP_2</name>
    <name evidence="12" type="ORF">NCTC7102_04682</name>
</gene>
<dbReference type="GO" id="GO:0055070">
    <property type="term" value="P:copper ion homeostasis"/>
    <property type="evidence" value="ECO:0007669"/>
    <property type="project" value="TreeGrafter"/>
</dbReference>
<feature type="transmembrane region" description="Helical" evidence="10">
    <location>
        <begin position="201"/>
        <end position="219"/>
    </location>
</feature>
<dbReference type="InterPro" id="IPR006121">
    <property type="entry name" value="HMA_dom"/>
</dbReference>
<evidence type="ECO:0000313" key="12">
    <source>
        <dbReference type="EMBL" id="VDY45128.1"/>
    </source>
</evidence>
<evidence type="ECO:0000256" key="5">
    <source>
        <dbReference type="ARBA" id="ARBA00022914"/>
    </source>
</evidence>
<keyword evidence="3" id="KW-0475">Mercuric resistance</keyword>
<feature type="transmembrane region" description="Helical" evidence="10">
    <location>
        <begin position="136"/>
        <end position="156"/>
    </location>
</feature>
<dbReference type="GO" id="GO:0016020">
    <property type="term" value="C:membrane"/>
    <property type="evidence" value="ECO:0007669"/>
    <property type="project" value="TreeGrafter"/>
</dbReference>
<keyword evidence="5" id="KW-0476">Mercury</keyword>
<evidence type="ECO:0000256" key="7">
    <source>
        <dbReference type="ARBA" id="ARBA00030957"/>
    </source>
</evidence>
<dbReference type="CDD" id="cd00371">
    <property type="entry name" value="HMA"/>
    <property type="match status" value="1"/>
</dbReference>
<evidence type="ECO:0000256" key="9">
    <source>
        <dbReference type="ARBA" id="ARBA00045344"/>
    </source>
</evidence>
<evidence type="ECO:0000256" key="10">
    <source>
        <dbReference type="SAM" id="Phobius"/>
    </source>
</evidence>
<feature type="domain" description="HMA" evidence="11">
    <location>
        <begin position="9"/>
        <end position="72"/>
    </location>
</feature>
<dbReference type="PANTHER" id="PTHR43520:SF8">
    <property type="entry name" value="P-TYPE CU(+) TRANSPORTER"/>
    <property type="match status" value="1"/>
</dbReference>
<keyword evidence="12" id="KW-0378">Hydrolase</keyword>
<accession>A0A447JML9</accession>
<evidence type="ECO:0000256" key="2">
    <source>
        <dbReference type="ARBA" id="ARBA00013601"/>
    </source>
</evidence>
<dbReference type="SUPFAM" id="SSF55008">
    <property type="entry name" value="HMA, heavy metal-associated domain"/>
    <property type="match status" value="1"/>
</dbReference>
<proteinExistence type="inferred from homology"/>
<evidence type="ECO:0000256" key="1">
    <source>
        <dbReference type="ARBA" id="ARBA00005938"/>
    </source>
</evidence>
<evidence type="ECO:0000256" key="3">
    <source>
        <dbReference type="ARBA" id="ARBA00022466"/>
    </source>
</evidence>
<dbReference type="GO" id="GO:0043682">
    <property type="term" value="F:P-type divalent copper transporter activity"/>
    <property type="evidence" value="ECO:0007669"/>
    <property type="project" value="TreeGrafter"/>
</dbReference>
<feature type="transmembrane region" description="Helical" evidence="10">
    <location>
        <begin position="99"/>
        <end position="116"/>
    </location>
</feature>
<dbReference type="GO" id="GO:0005507">
    <property type="term" value="F:copper ion binding"/>
    <property type="evidence" value="ECO:0007669"/>
    <property type="project" value="TreeGrafter"/>
</dbReference>
<evidence type="ECO:0000259" key="11">
    <source>
        <dbReference type="PROSITE" id="PS50846"/>
    </source>
</evidence>
<dbReference type="InterPro" id="IPR036163">
    <property type="entry name" value="HMA_dom_sf"/>
</dbReference>
<evidence type="ECO:0000256" key="6">
    <source>
        <dbReference type="ARBA" id="ARBA00022967"/>
    </source>
</evidence>
<dbReference type="InterPro" id="IPR017969">
    <property type="entry name" value="Heavy-metal-associated_CS"/>
</dbReference>
<name>A0A447JML9_SALET</name>
<dbReference type="Pfam" id="PF00403">
    <property type="entry name" value="HMA"/>
    <property type="match status" value="1"/>
</dbReference>
<dbReference type="Gene3D" id="3.30.70.100">
    <property type="match status" value="1"/>
</dbReference>
<comment type="function">
    <text evidence="9">Involved in mercury resistance. Acts as a mercury scavenger that specifically binds to a mercuric ion in the periplasm and probably passes it to the cytoplasmic mercuric reductase MerA via the mercuric transport protein MerT.</text>
</comment>
<sequence>MSQSENRHDTISLLIEGMTCASCVARVEKGIKAVPGVTDATVNLATERATVRGTASAEAVIAAIEKTGYEARPVETAGQGEDDSEEKKEAERVRLKRDLILASVLALPVFVLEMGSHLIPGMHEWVIKTIGLQQSWYWQFALTLLVLTLPGRRFYLKGFPALARLAPDMNSLVAVGTAAAFGYSLVATFTPDLLPEGTVNVYYEAAAVIVALILLGRFLEARAKGRTSEAIKRLVGATGAGRACVTRGPHRGYPCRRGCAGRLCGGSARRADTG</sequence>
<comment type="similarity">
    <text evidence="1">Belongs to the MerP family.</text>
</comment>
<dbReference type="GO" id="GO:0046689">
    <property type="term" value="P:response to mercury ion"/>
    <property type="evidence" value="ECO:0007669"/>
    <property type="project" value="UniProtKB-KW"/>
</dbReference>
<dbReference type="PROSITE" id="PS01047">
    <property type="entry name" value="HMA_1"/>
    <property type="match status" value="1"/>
</dbReference>
<keyword evidence="10" id="KW-0472">Membrane</keyword>
<reference evidence="12 13" key="1">
    <citation type="submission" date="2018-12" db="EMBL/GenBank/DDBJ databases">
        <authorList>
            <consortium name="Pathogen Informatics"/>
        </authorList>
    </citation>
    <scope>NUCLEOTIDE SEQUENCE [LARGE SCALE GENOMIC DNA]</scope>
    <source>
        <strain evidence="12 13">NCTC7102</strain>
    </source>
</reference>
<organism evidence="12 13">
    <name type="scientific">Salmonella enterica subsp. enterica serovar Daytona</name>
    <dbReference type="NCBI Taxonomy" id="1962639"/>
    <lineage>
        <taxon>Bacteria</taxon>
        <taxon>Pseudomonadati</taxon>
        <taxon>Pseudomonadota</taxon>
        <taxon>Gammaproteobacteria</taxon>
        <taxon>Enterobacterales</taxon>
        <taxon>Enterobacteriaceae</taxon>
        <taxon>Salmonella</taxon>
    </lineage>
</organism>
<dbReference type="GO" id="GO:0016787">
    <property type="term" value="F:hydrolase activity"/>
    <property type="evidence" value="ECO:0007669"/>
    <property type="project" value="UniProtKB-KW"/>
</dbReference>
<dbReference type="PANTHER" id="PTHR43520">
    <property type="entry name" value="ATP7, ISOFORM B"/>
    <property type="match status" value="1"/>
</dbReference>
<evidence type="ECO:0000256" key="8">
    <source>
        <dbReference type="ARBA" id="ARBA00033174"/>
    </source>
</evidence>
<evidence type="ECO:0000313" key="13">
    <source>
        <dbReference type="Proteomes" id="UP000281393"/>
    </source>
</evidence>
<keyword evidence="10" id="KW-0812">Transmembrane</keyword>
<dbReference type="PROSITE" id="PS50846">
    <property type="entry name" value="HMA_2"/>
    <property type="match status" value="1"/>
</dbReference>
<keyword evidence="10" id="KW-1133">Transmembrane helix</keyword>
<dbReference type="AlphaFoldDB" id="A0A447JML9"/>
<dbReference type="EMBL" id="LR133909">
    <property type="protein sequence ID" value="VDY45128.1"/>
    <property type="molecule type" value="Genomic_DNA"/>
</dbReference>